<evidence type="ECO:0000313" key="1">
    <source>
        <dbReference type="EMBL" id="EWS73513.1"/>
    </source>
</evidence>
<reference evidence="2" key="1">
    <citation type="journal article" date="2006" name="PLoS Biol.">
        <title>Macronuclear genome sequence of the ciliate Tetrahymena thermophila, a model eukaryote.</title>
        <authorList>
            <person name="Eisen J.A."/>
            <person name="Coyne R.S."/>
            <person name="Wu M."/>
            <person name="Wu D."/>
            <person name="Thiagarajan M."/>
            <person name="Wortman J.R."/>
            <person name="Badger J.H."/>
            <person name="Ren Q."/>
            <person name="Amedeo P."/>
            <person name="Jones K.M."/>
            <person name="Tallon L.J."/>
            <person name="Delcher A.L."/>
            <person name="Salzberg S.L."/>
            <person name="Silva J.C."/>
            <person name="Haas B.J."/>
            <person name="Majoros W.H."/>
            <person name="Farzad M."/>
            <person name="Carlton J.M."/>
            <person name="Smith R.K. Jr."/>
            <person name="Garg J."/>
            <person name="Pearlman R.E."/>
            <person name="Karrer K.M."/>
            <person name="Sun L."/>
            <person name="Manning G."/>
            <person name="Elde N.C."/>
            <person name="Turkewitz A.P."/>
            <person name="Asai D.J."/>
            <person name="Wilkes D.E."/>
            <person name="Wang Y."/>
            <person name="Cai H."/>
            <person name="Collins K."/>
            <person name="Stewart B.A."/>
            <person name="Lee S.R."/>
            <person name="Wilamowska K."/>
            <person name="Weinberg Z."/>
            <person name="Ruzzo W.L."/>
            <person name="Wloga D."/>
            <person name="Gaertig J."/>
            <person name="Frankel J."/>
            <person name="Tsao C.-C."/>
            <person name="Gorovsky M.A."/>
            <person name="Keeling P.J."/>
            <person name="Waller R.F."/>
            <person name="Patron N.J."/>
            <person name="Cherry J.M."/>
            <person name="Stover N.A."/>
            <person name="Krieger C.J."/>
            <person name="del Toro C."/>
            <person name="Ryder H.F."/>
            <person name="Williamson S.C."/>
            <person name="Barbeau R.A."/>
            <person name="Hamilton E.P."/>
            <person name="Orias E."/>
        </authorList>
    </citation>
    <scope>NUCLEOTIDE SEQUENCE [LARGE SCALE GENOMIC DNA]</scope>
    <source>
        <strain evidence="2">SB210</strain>
    </source>
</reference>
<evidence type="ECO:0000313" key="2">
    <source>
        <dbReference type="Proteomes" id="UP000009168"/>
    </source>
</evidence>
<keyword evidence="2" id="KW-1185">Reference proteome</keyword>
<name>W7XAR7_TETTS</name>
<sequence length="51" mass="6303">METKVEFCIVFRPTSLFLKQDMYTLCIYQISWEEQLLLTYNIYQNLLDLYQ</sequence>
<dbReference type="RefSeq" id="XP_012653995.1">
    <property type="nucleotide sequence ID" value="XM_012798541.1"/>
</dbReference>
<organism evidence="1 2">
    <name type="scientific">Tetrahymena thermophila (strain SB210)</name>
    <dbReference type="NCBI Taxonomy" id="312017"/>
    <lineage>
        <taxon>Eukaryota</taxon>
        <taxon>Sar</taxon>
        <taxon>Alveolata</taxon>
        <taxon>Ciliophora</taxon>
        <taxon>Intramacronucleata</taxon>
        <taxon>Oligohymenophorea</taxon>
        <taxon>Hymenostomatida</taxon>
        <taxon>Tetrahymenina</taxon>
        <taxon>Tetrahymenidae</taxon>
        <taxon>Tetrahymena</taxon>
    </lineage>
</organism>
<gene>
    <name evidence="1" type="ORF">TTHERM_000131169</name>
</gene>
<dbReference type="AlphaFoldDB" id="W7XAR7"/>
<accession>W7XAR7</accession>
<dbReference type="GeneID" id="24437432"/>
<dbReference type="EMBL" id="GG662639">
    <property type="protein sequence ID" value="EWS73513.1"/>
    <property type="molecule type" value="Genomic_DNA"/>
</dbReference>
<dbReference type="KEGG" id="tet:TTHERM_000131169"/>
<proteinExistence type="predicted"/>
<dbReference type="Proteomes" id="UP000009168">
    <property type="component" value="Unassembled WGS sequence"/>
</dbReference>
<dbReference type="InParanoid" id="W7XAR7"/>
<protein>
    <submittedName>
        <fullName evidence="1">Uncharacterized protein</fullName>
    </submittedName>
</protein>